<gene>
    <name evidence="2" type="ORF">BD410DRAFT_506080</name>
</gene>
<dbReference type="Proteomes" id="UP000294933">
    <property type="component" value="Unassembled WGS sequence"/>
</dbReference>
<name>A0A4Y7PUB8_9AGAM</name>
<dbReference type="AlphaFoldDB" id="A0A4Y7PUB8"/>
<evidence type="ECO:0000313" key="2">
    <source>
        <dbReference type="EMBL" id="TDL18169.1"/>
    </source>
</evidence>
<organism evidence="2 3">
    <name type="scientific">Rickenella mellea</name>
    <dbReference type="NCBI Taxonomy" id="50990"/>
    <lineage>
        <taxon>Eukaryota</taxon>
        <taxon>Fungi</taxon>
        <taxon>Dikarya</taxon>
        <taxon>Basidiomycota</taxon>
        <taxon>Agaricomycotina</taxon>
        <taxon>Agaricomycetes</taxon>
        <taxon>Hymenochaetales</taxon>
        <taxon>Rickenellaceae</taxon>
        <taxon>Rickenella</taxon>
    </lineage>
</organism>
<dbReference type="VEuPathDB" id="FungiDB:BD410DRAFT_506080"/>
<proteinExistence type="predicted"/>
<keyword evidence="3" id="KW-1185">Reference proteome</keyword>
<dbReference type="OrthoDB" id="2552978at2759"/>
<evidence type="ECO:0000256" key="1">
    <source>
        <dbReference type="SAM" id="MobiDB-lite"/>
    </source>
</evidence>
<reference evidence="2 3" key="1">
    <citation type="submission" date="2018-06" db="EMBL/GenBank/DDBJ databases">
        <title>A transcriptomic atlas of mushroom development highlights an independent origin of complex multicellularity.</title>
        <authorList>
            <consortium name="DOE Joint Genome Institute"/>
            <person name="Krizsan K."/>
            <person name="Almasi E."/>
            <person name="Merenyi Z."/>
            <person name="Sahu N."/>
            <person name="Viragh M."/>
            <person name="Koszo T."/>
            <person name="Mondo S."/>
            <person name="Kiss B."/>
            <person name="Balint B."/>
            <person name="Kues U."/>
            <person name="Barry K."/>
            <person name="Hegedus J.C."/>
            <person name="Henrissat B."/>
            <person name="Johnson J."/>
            <person name="Lipzen A."/>
            <person name="Ohm R."/>
            <person name="Nagy I."/>
            <person name="Pangilinan J."/>
            <person name="Yan J."/>
            <person name="Xiong Y."/>
            <person name="Grigoriev I.V."/>
            <person name="Hibbett D.S."/>
            <person name="Nagy L.G."/>
        </authorList>
    </citation>
    <scope>NUCLEOTIDE SEQUENCE [LARGE SCALE GENOMIC DNA]</scope>
    <source>
        <strain evidence="2 3">SZMC22713</strain>
    </source>
</reference>
<protein>
    <submittedName>
        <fullName evidence="2">Uncharacterized protein</fullName>
    </submittedName>
</protein>
<sequence length="109" mass="12238">MSPSKRKFQNNSGADIDGFQTPFQRLDDHDHNYSRDAAEKLANVEHSTTPQGSNSKGSGLVRWICEGKNEDTWVDRYDARLLLTSLPASSMTKKISSFSPQMRQTTCDV</sequence>
<feature type="region of interest" description="Disordered" evidence="1">
    <location>
        <begin position="1"/>
        <end position="31"/>
    </location>
</feature>
<evidence type="ECO:0000313" key="3">
    <source>
        <dbReference type="Proteomes" id="UP000294933"/>
    </source>
</evidence>
<accession>A0A4Y7PUB8</accession>
<dbReference type="EMBL" id="ML170211">
    <property type="protein sequence ID" value="TDL18169.1"/>
    <property type="molecule type" value="Genomic_DNA"/>
</dbReference>